<comment type="cofactor">
    <cofactor evidence="1 3">
        <name>pyridoxal 5'-phosphate</name>
        <dbReference type="ChEBI" id="CHEBI:597326"/>
    </cofactor>
</comment>
<dbReference type="InterPro" id="IPR015422">
    <property type="entry name" value="PyrdxlP-dep_Trfase_small"/>
</dbReference>
<evidence type="ECO:0000256" key="2">
    <source>
        <dbReference type="ARBA" id="ARBA00022898"/>
    </source>
</evidence>
<sequence>MEGSQQGVLEALKTSARARSAWIVPASHTAGCLAKLALVGPGDRLVVFADDAVARFTQQFSEQSLAFAADCTPEAFVQASHAMPVGEAREGTPASYAHAPGRAHGRLFWFVNSIGGRGLRVPDVRALSQEAARIGALLIVDNSLATSFGCHPLALGAHLVLEALDRVGQGRLSTQLVGVYVAPSFHKKGRLRLADPMAEEAYRLLTMRLGEPGSHACQVLEFDFATLAKGLESLADRMQTHMDGARAISEYVSCHPCVPAVFYPGLATHPDAHHAPTILEHGFGPALDVVLEDAVSAAHFLAHCSSTHVDKPAGGSWTRMHARDGKAGSVVRIVTGLEHPLIVCEAIEEALRSL</sequence>
<dbReference type="Gene3D" id="3.40.640.10">
    <property type="entry name" value="Type I PLP-dependent aspartate aminotransferase-like (Major domain)"/>
    <property type="match status" value="1"/>
</dbReference>
<dbReference type="Proteomes" id="UP000700908">
    <property type="component" value="Unassembled WGS sequence"/>
</dbReference>
<protein>
    <submittedName>
        <fullName evidence="4">PLP-dependent transferase</fullName>
    </submittedName>
</protein>
<dbReference type="RefSeq" id="WP_222199664.1">
    <property type="nucleotide sequence ID" value="NZ_JAIMFO010000007.1"/>
</dbReference>
<keyword evidence="2 3" id="KW-0663">Pyridoxal phosphate</keyword>
<dbReference type="SUPFAM" id="SSF53383">
    <property type="entry name" value="PLP-dependent transferases"/>
    <property type="match status" value="1"/>
</dbReference>
<dbReference type="GO" id="GO:0016740">
    <property type="term" value="F:transferase activity"/>
    <property type="evidence" value="ECO:0007669"/>
    <property type="project" value="UniProtKB-KW"/>
</dbReference>
<keyword evidence="4" id="KW-0808">Transferase</keyword>
<evidence type="ECO:0000313" key="5">
    <source>
        <dbReference type="Proteomes" id="UP000700908"/>
    </source>
</evidence>
<evidence type="ECO:0000256" key="3">
    <source>
        <dbReference type="RuleBase" id="RU362118"/>
    </source>
</evidence>
<gene>
    <name evidence="4" type="ORF">K6V98_06230</name>
</gene>
<dbReference type="Pfam" id="PF01053">
    <property type="entry name" value="Cys_Met_Meta_PP"/>
    <property type="match status" value="1"/>
</dbReference>
<dbReference type="Gene3D" id="3.90.1150.10">
    <property type="entry name" value="Aspartate Aminotransferase, domain 1"/>
    <property type="match status" value="1"/>
</dbReference>
<evidence type="ECO:0000313" key="4">
    <source>
        <dbReference type="EMBL" id="MBY4797942.1"/>
    </source>
</evidence>
<evidence type="ECO:0000256" key="1">
    <source>
        <dbReference type="ARBA" id="ARBA00001933"/>
    </source>
</evidence>
<accession>A0ABS7MKX9</accession>
<dbReference type="InterPro" id="IPR015421">
    <property type="entry name" value="PyrdxlP-dep_Trfase_major"/>
</dbReference>
<dbReference type="PANTHER" id="PTHR11808">
    <property type="entry name" value="TRANS-SULFURATION ENZYME FAMILY MEMBER"/>
    <property type="match status" value="1"/>
</dbReference>
<reference evidence="4 5" key="1">
    <citation type="submission" date="2021-08" db="EMBL/GenBank/DDBJ databases">
        <title>Collinsella faecalis sp. nov. isolated from swine faeces.</title>
        <authorList>
            <person name="Oh B.S."/>
            <person name="Lee J.H."/>
        </authorList>
    </citation>
    <scope>NUCLEOTIDE SEQUENCE [LARGE SCALE GENOMIC DNA]</scope>
    <source>
        <strain evidence="4 5">AGMB00827</strain>
    </source>
</reference>
<dbReference type="InterPro" id="IPR000277">
    <property type="entry name" value="Cys/Met-Metab_PyrdxlP-dep_enz"/>
</dbReference>
<keyword evidence="5" id="KW-1185">Reference proteome</keyword>
<dbReference type="PANTHER" id="PTHR11808:SF75">
    <property type="entry name" value="CYSTATHIONINE GAMMA-SYNTHASE"/>
    <property type="match status" value="1"/>
</dbReference>
<dbReference type="EMBL" id="JAIMFO010000007">
    <property type="protein sequence ID" value="MBY4797942.1"/>
    <property type="molecule type" value="Genomic_DNA"/>
</dbReference>
<comment type="similarity">
    <text evidence="3">Belongs to the trans-sulfuration enzymes family.</text>
</comment>
<comment type="caution">
    <text evidence="4">The sequence shown here is derived from an EMBL/GenBank/DDBJ whole genome shotgun (WGS) entry which is preliminary data.</text>
</comment>
<organism evidence="4 5">
    <name type="scientific">Collinsella ureilytica</name>
    <dbReference type="NCBI Taxonomy" id="2869515"/>
    <lineage>
        <taxon>Bacteria</taxon>
        <taxon>Bacillati</taxon>
        <taxon>Actinomycetota</taxon>
        <taxon>Coriobacteriia</taxon>
        <taxon>Coriobacteriales</taxon>
        <taxon>Coriobacteriaceae</taxon>
        <taxon>Collinsella</taxon>
    </lineage>
</organism>
<name>A0ABS7MKX9_9ACTN</name>
<proteinExistence type="inferred from homology"/>
<dbReference type="InterPro" id="IPR015424">
    <property type="entry name" value="PyrdxlP-dep_Trfase"/>
</dbReference>